<dbReference type="Pfam" id="PF22725">
    <property type="entry name" value="GFO_IDH_MocA_C3"/>
    <property type="match status" value="1"/>
</dbReference>
<dbReference type="EMBL" id="CP069114">
    <property type="protein sequence ID" value="QSS63516.1"/>
    <property type="molecule type" value="Genomic_DNA"/>
</dbReference>
<dbReference type="Pfam" id="PF01408">
    <property type="entry name" value="GFO_IDH_MocA"/>
    <property type="match status" value="1"/>
</dbReference>
<comment type="catalytic activity">
    <reaction evidence="5">
        <text>D-xylose + NADP(+) = D-xylono-1,5-lactone + NADPH + H(+)</text>
        <dbReference type="Rhea" id="RHEA:22000"/>
        <dbReference type="ChEBI" id="CHEBI:15378"/>
        <dbReference type="ChEBI" id="CHEBI:15867"/>
        <dbReference type="ChEBI" id="CHEBI:53455"/>
        <dbReference type="ChEBI" id="CHEBI:57783"/>
        <dbReference type="ChEBI" id="CHEBI:58349"/>
        <dbReference type="EC" id="1.1.1.179"/>
    </reaction>
</comment>
<dbReference type="EC" id="1.1.1.179" evidence="3"/>
<dbReference type="InterPro" id="IPR055170">
    <property type="entry name" value="GFO_IDH_MocA-like_dom"/>
</dbReference>
<dbReference type="PANTHER" id="PTHR22604">
    <property type="entry name" value="OXIDOREDUCTASES"/>
    <property type="match status" value="1"/>
</dbReference>
<evidence type="ECO:0000256" key="3">
    <source>
        <dbReference type="ARBA" id="ARBA00038984"/>
    </source>
</evidence>
<dbReference type="SUPFAM" id="SSF55347">
    <property type="entry name" value="Glyceraldehyde-3-phosphate dehydrogenase-like, C-terminal domain"/>
    <property type="match status" value="1"/>
</dbReference>
<dbReference type="InterPro" id="IPR000683">
    <property type="entry name" value="Gfo/Idh/MocA-like_OxRdtase_N"/>
</dbReference>
<evidence type="ECO:0000313" key="9">
    <source>
        <dbReference type="Proteomes" id="UP000663671"/>
    </source>
</evidence>
<dbReference type="Gene3D" id="3.30.360.10">
    <property type="entry name" value="Dihydrodipicolinate Reductase, domain 2"/>
    <property type="match status" value="1"/>
</dbReference>
<dbReference type="VEuPathDB" id="FungiDB:I7I51_00574"/>
<dbReference type="SUPFAM" id="SSF51735">
    <property type="entry name" value="NAD(P)-binding Rossmann-fold domains"/>
    <property type="match status" value="1"/>
</dbReference>
<evidence type="ECO:0000256" key="4">
    <source>
        <dbReference type="ARBA" id="ARBA00042988"/>
    </source>
</evidence>
<dbReference type="InterPro" id="IPR036291">
    <property type="entry name" value="NAD(P)-bd_dom_sf"/>
</dbReference>
<protein>
    <recommendedName>
        <fullName evidence="3">D-xylose 1-dehydrogenase (NADP(+), D-xylono-1,5-lactone-forming)</fullName>
        <ecNumber evidence="3">1.1.1.179</ecNumber>
    </recommendedName>
    <alternativeName>
        <fullName evidence="4">D-xylose-NADP dehydrogenase</fullName>
    </alternativeName>
</protein>
<evidence type="ECO:0000256" key="2">
    <source>
        <dbReference type="ARBA" id="ARBA00023002"/>
    </source>
</evidence>
<gene>
    <name evidence="8" type="ORF">I7I51_00574</name>
</gene>
<evidence type="ECO:0000259" key="6">
    <source>
        <dbReference type="Pfam" id="PF01408"/>
    </source>
</evidence>
<evidence type="ECO:0000256" key="5">
    <source>
        <dbReference type="ARBA" id="ARBA00049233"/>
    </source>
</evidence>
<dbReference type="PANTHER" id="PTHR22604:SF105">
    <property type="entry name" value="TRANS-1,2-DIHYDROBENZENE-1,2-DIOL DEHYDROGENASE"/>
    <property type="match status" value="1"/>
</dbReference>
<sequence length="396" mass="44692">MAMLLQISTFLQQWLYSRQSVRAGDKSPGAVRFGVLSTAMINPASIIHPIETHPGAVITAIASRNLKTAQVAAKRYSIERAYGSYEELLQDPEIDAIYISLPNGMHAEWAKKAMDAGKHVLIEKPAASNAEEATVIFDAAKKTNRVALEAFHWQFHPAAHVVRSLIESGRYGRVISTASRMTTPANSIPRGDIRWQYDLAGGSLMDMTYVVSSTRYFLDAGTPQRIDYAKARPLPSDKRVDEAMDARMYFKSEVAANSGLVKSDIKTDMNQPYIGHIVPRVWEAPSILIELEHANIYFYNFMMPHVFHYIEVTDKRTGQKHTQKHYNFGPEWGACSEPWWSTYRYQLEAFVDKVTGKKPVHWISHEDSVAQMRTLDAIYEKSGLGKRPSNFTESKS</sequence>
<name>A0A8A1MAH3_AJECA</name>
<feature type="domain" description="Gfo/Idh/MocA-like oxidoreductase N-terminal" evidence="6">
    <location>
        <begin position="47"/>
        <end position="147"/>
    </location>
</feature>
<dbReference type="Gene3D" id="3.40.50.720">
    <property type="entry name" value="NAD(P)-binding Rossmann-like Domain"/>
    <property type="match status" value="1"/>
</dbReference>
<dbReference type="GO" id="GO:0047837">
    <property type="term" value="F:D-xylose 1-dehydrogenase (NADP+) activity"/>
    <property type="evidence" value="ECO:0007669"/>
    <property type="project" value="UniProtKB-EC"/>
</dbReference>
<organism evidence="8 9">
    <name type="scientific">Ajellomyces capsulatus</name>
    <name type="common">Darling's disease fungus</name>
    <name type="synonym">Histoplasma capsulatum</name>
    <dbReference type="NCBI Taxonomy" id="5037"/>
    <lineage>
        <taxon>Eukaryota</taxon>
        <taxon>Fungi</taxon>
        <taxon>Dikarya</taxon>
        <taxon>Ascomycota</taxon>
        <taxon>Pezizomycotina</taxon>
        <taxon>Eurotiomycetes</taxon>
        <taxon>Eurotiomycetidae</taxon>
        <taxon>Onygenales</taxon>
        <taxon>Ajellomycetaceae</taxon>
        <taxon>Histoplasma</taxon>
    </lineage>
</organism>
<dbReference type="OrthoDB" id="6417021at2759"/>
<accession>A0A8A1MAH3</accession>
<dbReference type="AlphaFoldDB" id="A0A8A1MAH3"/>
<evidence type="ECO:0000259" key="7">
    <source>
        <dbReference type="Pfam" id="PF22725"/>
    </source>
</evidence>
<dbReference type="GO" id="GO:0000166">
    <property type="term" value="F:nucleotide binding"/>
    <property type="evidence" value="ECO:0007669"/>
    <property type="project" value="InterPro"/>
</dbReference>
<evidence type="ECO:0000313" key="8">
    <source>
        <dbReference type="EMBL" id="QSS63516.1"/>
    </source>
</evidence>
<comment type="similarity">
    <text evidence="1">Belongs to the Gfo/Idh/MocA family.</text>
</comment>
<dbReference type="Proteomes" id="UP000663671">
    <property type="component" value="Chromosome 1"/>
</dbReference>
<dbReference type="InterPro" id="IPR050984">
    <property type="entry name" value="Gfo/Idh/MocA_domain"/>
</dbReference>
<evidence type="ECO:0000256" key="1">
    <source>
        <dbReference type="ARBA" id="ARBA00010928"/>
    </source>
</evidence>
<reference evidence="8" key="1">
    <citation type="submission" date="2021-01" db="EMBL/GenBank/DDBJ databases">
        <title>Chromosome-level genome assembly of a human fungal pathogen reveals clustering of transcriptionally co-regulated genes.</title>
        <authorList>
            <person name="Voorhies M."/>
            <person name="Cohen S."/>
            <person name="Shea T.P."/>
            <person name="Petrus S."/>
            <person name="Munoz J.F."/>
            <person name="Poplawski S."/>
            <person name="Goldman W.E."/>
            <person name="Michael T."/>
            <person name="Cuomo C.A."/>
            <person name="Sil A."/>
            <person name="Beyhan S."/>
        </authorList>
    </citation>
    <scope>NUCLEOTIDE SEQUENCE</scope>
    <source>
        <strain evidence="8">WU24</strain>
    </source>
</reference>
<proteinExistence type="inferred from homology"/>
<feature type="domain" description="GFO/IDH/MocA-like oxidoreductase" evidence="7">
    <location>
        <begin position="162"/>
        <end position="256"/>
    </location>
</feature>
<keyword evidence="2" id="KW-0560">Oxidoreductase</keyword>